<dbReference type="Pfam" id="PF01042">
    <property type="entry name" value="Ribonuc_L-PSP"/>
    <property type="match status" value="1"/>
</dbReference>
<dbReference type="InterPro" id="IPR006175">
    <property type="entry name" value="YjgF/YER057c/UK114"/>
</dbReference>
<keyword evidence="1" id="KW-0378">Hydrolase</keyword>
<dbReference type="GO" id="GO:0016787">
    <property type="term" value="F:hydrolase activity"/>
    <property type="evidence" value="ECO:0007669"/>
    <property type="project" value="UniProtKB-KW"/>
</dbReference>
<name>A0ABP8HIQ9_9BURK</name>
<comment type="caution">
    <text evidence="1">The sequence shown here is derived from an EMBL/GenBank/DDBJ whole genome shotgun (WGS) entry which is preliminary data.</text>
</comment>
<protein>
    <submittedName>
        <fullName evidence="1">Rid family hydrolase</fullName>
    </submittedName>
</protein>
<evidence type="ECO:0000313" key="2">
    <source>
        <dbReference type="Proteomes" id="UP001501671"/>
    </source>
</evidence>
<organism evidence="1 2">
    <name type="scientific">Pigmentiphaga soli</name>
    <dbReference type="NCBI Taxonomy" id="1007095"/>
    <lineage>
        <taxon>Bacteria</taxon>
        <taxon>Pseudomonadati</taxon>
        <taxon>Pseudomonadota</taxon>
        <taxon>Betaproteobacteria</taxon>
        <taxon>Burkholderiales</taxon>
        <taxon>Alcaligenaceae</taxon>
        <taxon>Pigmentiphaga</taxon>
    </lineage>
</organism>
<proteinExistence type="predicted"/>
<keyword evidence="2" id="KW-1185">Reference proteome</keyword>
<dbReference type="RefSeq" id="WP_345251534.1">
    <property type="nucleotide sequence ID" value="NZ_BAABFO010000023.1"/>
</dbReference>
<sequence>MADRPQPLFGAPGWPEHLTFAPAVRVGDVVYLSGTTGADDEGRIAEGDMAEQARQIFRKFDRILAPLGASCRDIVSTTDYVVTTRDYKKTAAVRREFFGATLPASTGVVVAGLVRPHALIEISAIAVLPEGAR</sequence>
<dbReference type="CDD" id="cd00448">
    <property type="entry name" value="YjgF_YER057c_UK114_family"/>
    <property type="match status" value="1"/>
</dbReference>
<dbReference type="InterPro" id="IPR035959">
    <property type="entry name" value="RutC-like_sf"/>
</dbReference>
<dbReference type="PANTHER" id="PTHR43857:SF1">
    <property type="entry name" value="YJGH FAMILY PROTEIN"/>
    <property type="match status" value="1"/>
</dbReference>
<dbReference type="Proteomes" id="UP001501671">
    <property type="component" value="Unassembled WGS sequence"/>
</dbReference>
<reference evidence="2" key="1">
    <citation type="journal article" date="2019" name="Int. J. Syst. Evol. Microbiol.">
        <title>The Global Catalogue of Microorganisms (GCM) 10K type strain sequencing project: providing services to taxonomists for standard genome sequencing and annotation.</title>
        <authorList>
            <consortium name="The Broad Institute Genomics Platform"/>
            <consortium name="The Broad Institute Genome Sequencing Center for Infectious Disease"/>
            <person name="Wu L."/>
            <person name="Ma J."/>
        </authorList>
    </citation>
    <scope>NUCLEOTIDE SEQUENCE [LARGE SCALE GENOMIC DNA]</scope>
    <source>
        <strain evidence="2">JCM 17666</strain>
    </source>
</reference>
<dbReference type="SUPFAM" id="SSF55298">
    <property type="entry name" value="YjgF-like"/>
    <property type="match status" value="1"/>
</dbReference>
<accession>A0ABP8HIQ9</accession>
<dbReference type="Gene3D" id="3.30.1330.40">
    <property type="entry name" value="RutC-like"/>
    <property type="match status" value="1"/>
</dbReference>
<evidence type="ECO:0000313" key="1">
    <source>
        <dbReference type="EMBL" id="GAA4339884.1"/>
    </source>
</evidence>
<dbReference type="PANTHER" id="PTHR43857">
    <property type="entry name" value="BLR7761 PROTEIN"/>
    <property type="match status" value="1"/>
</dbReference>
<dbReference type="EMBL" id="BAABFO010000023">
    <property type="protein sequence ID" value="GAA4339884.1"/>
    <property type="molecule type" value="Genomic_DNA"/>
</dbReference>
<gene>
    <name evidence="1" type="ORF">GCM10023144_38700</name>
</gene>